<dbReference type="PROSITE" id="PS51354">
    <property type="entry name" value="GLUTAREDOXIN_2"/>
    <property type="match status" value="1"/>
</dbReference>
<dbReference type="Proteomes" id="UP000184389">
    <property type="component" value="Unassembled WGS sequence"/>
</dbReference>
<dbReference type="InterPro" id="IPR002109">
    <property type="entry name" value="Glutaredoxin"/>
</dbReference>
<evidence type="ECO:0000313" key="3">
    <source>
        <dbReference type="Proteomes" id="UP000184389"/>
    </source>
</evidence>
<gene>
    <name evidence="2" type="ORF">SAMN02745180_00954</name>
</gene>
<dbReference type="EMBL" id="FQXR01000004">
    <property type="protein sequence ID" value="SHH76209.1"/>
    <property type="molecule type" value="Genomic_DNA"/>
</dbReference>
<reference evidence="2 3" key="1">
    <citation type="submission" date="2016-11" db="EMBL/GenBank/DDBJ databases">
        <authorList>
            <person name="Jaros S."/>
            <person name="Januszkiewicz K."/>
            <person name="Wedrychowicz H."/>
        </authorList>
    </citation>
    <scope>NUCLEOTIDE SEQUENCE [LARGE SCALE GENOMIC DNA]</scope>
    <source>
        <strain evidence="2 3">DSM 13106</strain>
    </source>
</reference>
<dbReference type="Gene3D" id="3.40.30.10">
    <property type="entry name" value="Glutaredoxin"/>
    <property type="match status" value="1"/>
</dbReference>
<proteinExistence type="predicted"/>
<feature type="domain" description="Glutaredoxin" evidence="1">
    <location>
        <begin position="4"/>
        <end position="61"/>
    </location>
</feature>
<dbReference type="Pfam" id="PF00462">
    <property type="entry name" value="Glutaredoxin"/>
    <property type="match status" value="1"/>
</dbReference>
<keyword evidence="3" id="KW-1185">Reference proteome</keyword>
<name>A0A1M5VLU3_9FIRM</name>
<organism evidence="2 3">
    <name type="scientific">Sporanaerobacter acetigenes DSM 13106</name>
    <dbReference type="NCBI Taxonomy" id="1123281"/>
    <lineage>
        <taxon>Bacteria</taxon>
        <taxon>Bacillati</taxon>
        <taxon>Bacillota</taxon>
        <taxon>Tissierellia</taxon>
        <taxon>Tissierellales</taxon>
        <taxon>Sporanaerobacteraceae</taxon>
        <taxon>Sporanaerobacter</taxon>
    </lineage>
</organism>
<dbReference type="InterPro" id="IPR011911">
    <property type="entry name" value="GlrX_YruB"/>
</dbReference>
<dbReference type="PANTHER" id="PTHR34386">
    <property type="entry name" value="GLUTAREDOXIN"/>
    <property type="match status" value="1"/>
</dbReference>
<dbReference type="NCBIfam" id="TIGR02196">
    <property type="entry name" value="GlrX_YruB"/>
    <property type="match status" value="1"/>
</dbReference>
<accession>A0A1M5VLU3</accession>
<dbReference type="InterPro" id="IPR051548">
    <property type="entry name" value="Grx-like_ET"/>
</dbReference>
<dbReference type="AlphaFoldDB" id="A0A1M5VLU3"/>
<sequence length="76" mass="8585">MADVVIYSTNTCPHCVAAKEYFAQKGISYTEKNVQTDMQARKELMSMGHMGVPVIFVDGEEVVGFDRDRLEQLLNK</sequence>
<dbReference type="CDD" id="cd02976">
    <property type="entry name" value="NrdH"/>
    <property type="match status" value="1"/>
</dbReference>
<protein>
    <submittedName>
        <fullName evidence="2">Glutaredoxin-like protein, YruB-family</fullName>
    </submittedName>
</protein>
<dbReference type="InterPro" id="IPR036249">
    <property type="entry name" value="Thioredoxin-like_sf"/>
</dbReference>
<dbReference type="RefSeq" id="WP_072743597.1">
    <property type="nucleotide sequence ID" value="NZ_FQXR01000004.1"/>
</dbReference>
<evidence type="ECO:0000259" key="1">
    <source>
        <dbReference type="Pfam" id="PF00462"/>
    </source>
</evidence>
<evidence type="ECO:0000313" key="2">
    <source>
        <dbReference type="EMBL" id="SHH76209.1"/>
    </source>
</evidence>
<dbReference type="GO" id="GO:0045454">
    <property type="term" value="P:cell redox homeostasis"/>
    <property type="evidence" value="ECO:0007669"/>
    <property type="project" value="TreeGrafter"/>
</dbReference>
<dbReference type="GO" id="GO:0009055">
    <property type="term" value="F:electron transfer activity"/>
    <property type="evidence" value="ECO:0007669"/>
    <property type="project" value="TreeGrafter"/>
</dbReference>
<dbReference type="PANTHER" id="PTHR34386:SF1">
    <property type="entry name" value="GLUTAREDOXIN-LIKE PROTEIN NRDH"/>
    <property type="match status" value="1"/>
</dbReference>
<dbReference type="OrthoDB" id="3174166at2"/>
<dbReference type="SUPFAM" id="SSF52833">
    <property type="entry name" value="Thioredoxin-like"/>
    <property type="match status" value="1"/>
</dbReference>
<dbReference type="STRING" id="1123281.SAMN02745180_00954"/>